<dbReference type="GeneID" id="94369059"/>
<dbReference type="Pfam" id="PF01061">
    <property type="entry name" value="ABC2_membrane"/>
    <property type="match status" value="1"/>
</dbReference>
<evidence type="ECO:0000256" key="8">
    <source>
        <dbReference type="ARBA" id="ARBA00023136"/>
    </source>
</evidence>
<dbReference type="InterPro" id="IPR047817">
    <property type="entry name" value="ABC2_TM_bact-type"/>
</dbReference>
<dbReference type="EMBL" id="BMWY01000003">
    <property type="protein sequence ID" value="GGZ53463.1"/>
    <property type="molecule type" value="Genomic_DNA"/>
</dbReference>
<comment type="similarity">
    <text evidence="2 9">Belongs to the ABC-2 integral membrane protein family.</text>
</comment>
<evidence type="ECO:0000256" key="9">
    <source>
        <dbReference type="RuleBase" id="RU361157"/>
    </source>
</evidence>
<keyword evidence="8 9" id="KW-0472">Membrane</keyword>
<keyword evidence="6 9" id="KW-0812">Transmembrane</keyword>
<keyword evidence="12" id="KW-1185">Reference proteome</keyword>
<keyword evidence="7 9" id="KW-1133">Transmembrane helix</keyword>
<proteinExistence type="inferred from homology"/>
<gene>
    <name evidence="11" type="ORF">GCM10008088_13930</name>
</gene>
<evidence type="ECO:0000256" key="1">
    <source>
        <dbReference type="ARBA" id="ARBA00004429"/>
    </source>
</evidence>
<dbReference type="PANTHER" id="PTHR30413:SF8">
    <property type="entry name" value="TRANSPORT PERMEASE PROTEIN"/>
    <property type="match status" value="1"/>
</dbReference>
<feature type="transmembrane region" description="Helical" evidence="9">
    <location>
        <begin position="164"/>
        <end position="186"/>
    </location>
</feature>
<evidence type="ECO:0000256" key="7">
    <source>
        <dbReference type="ARBA" id="ARBA00022989"/>
    </source>
</evidence>
<reference evidence="12" key="1">
    <citation type="journal article" date="2019" name="Int. J. Syst. Evol. Microbiol.">
        <title>The Global Catalogue of Microorganisms (GCM) 10K type strain sequencing project: providing services to taxonomists for standard genome sequencing and annotation.</title>
        <authorList>
            <consortium name="The Broad Institute Genomics Platform"/>
            <consortium name="The Broad Institute Genome Sequencing Center for Infectious Disease"/>
            <person name="Wu L."/>
            <person name="Ma J."/>
        </authorList>
    </citation>
    <scope>NUCLEOTIDE SEQUENCE [LARGE SCALE GENOMIC DNA]</scope>
    <source>
        <strain evidence="12">KCTC 12708</strain>
    </source>
</reference>
<keyword evidence="4 9" id="KW-1003">Cell membrane</keyword>
<feature type="transmembrane region" description="Helical" evidence="9">
    <location>
        <begin position="53"/>
        <end position="73"/>
    </location>
</feature>
<keyword evidence="3 9" id="KW-0813">Transport</keyword>
<dbReference type="InterPro" id="IPR013525">
    <property type="entry name" value="ABC2_TM"/>
</dbReference>
<evidence type="ECO:0000256" key="6">
    <source>
        <dbReference type="ARBA" id="ARBA00022692"/>
    </source>
</evidence>
<feature type="transmembrane region" description="Helical" evidence="9">
    <location>
        <begin position="250"/>
        <end position="272"/>
    </location>
</feature>
<evidence type="ECO:0000256" key="4">
    <source>
        <dbReference type="ARBA" id="ARBA00022475"/>
    </source>
</evidence>
<evidence type="ECO:0000313" key="12">
    <source>
        <dbReference type="Proteomes" id="UP000615593"/>
    </source>
</evidence>
<comment type="subcellular location">
    <subcellularLocation>
        <location evidence="1">Cell inner membrane</location>
        <topology evidence="1">Multi-pass membrane protein</topology>
    </subcellularLocation>
    <subcellularLocation>
        <location evidence="9">Cell membrane</location>
        <topology evidence="9">Multi-pass membrane protein</topology>
    </subcellularLocation>
</comment>
<organism evidence="11 12">
    <name type="scientific">Mesonia mobilis</name>
    <dbReference type="NCBI Taxonomy" id="369791"/>
    <lineage>
        <taxon>Bacteria</taxon>
        <taxon>Pseudomonadati</taxon>
        <taxon>Bacteroidota</taxon>
        <taxon>Flavobacteriia</taxon>
        <taxon>Flavobacteriales</taxon>
        <taxon>Flavobacteriaceae</taxon>
        <taxon>Mesonia</taxon>
    </lineage>
</organism>
<feature type="transmembrane region" description="Helical" evidence="9">
    <location>
        <begin position="85"/>
        <end position="103"/>
    </location>
</feature>
<dbReference type="Proteomes" id="UP000615593">
    <property type="component" value="Unassembled WGS sequence"/>
</dbReference>
<feature type="domain" description="ABC transmembrane type-2" evidence="10">
    <location>
        <begin position="54"/>
        <end position="275"/>
    </location>
</feature>
<comment type="caution">
    <text evidence="11">The sequence shown here is derived from an EMBL/GenBank/DDBJ whole genome shotgun (WGS) entry which is preliminary data.</text>
</comment>
<feature type="transmembrane region" description="Helical" evidence="9">
    <location>
        <begin position="198"/>
        <end position="217"/>
    </location>
</feature>
<keyword evidence="5" id="KW-0997">Cell inner membrane</keyword>
<dbReference type="PROSITE" id="PS51012">
    <property type="entry name" value="ABC_TM2"/>
    <property type="match status" value="1"/>
</dbReference>
<accession>A0ABQ3BQ95</accession>
<evidence type="ECO:0000256" key="5">
    <source>
        <dbReference type="ARBA" id="ARBA00022519"/>
    </source>
</evidence>
<feature type="transmembrane region" description="Helical" evidence="9">
    <location>
        <begin position="138"/>
        <end position="158"/>
    </location>
</feature>
<protein>
    <recommendedName>
        <fullName evidence="9">Transport permease protein</fullName>
    </recommendedName>
</protein>
<evidence type="ECO:0000256" key="3">
    <source>
        <dbReference type="ARBA" id="ARBA00022448"/>
    </source>
</evidence>
<dbReference type="PANTHER" id="PTHR30413">
    <property type="entry name" value="INNER MEMBRANE TRANSPORT PERMEASE"/>
    <property type="match status" value="1"/>
</dbReference>
<name>A0ABQ3BQ95_9FLAO</name>
<evidence type="ECO:0000259" key="10">
    <source>
        <dbReference type="PROSITE" id="PS51012"/>
    </source>
</evidence>
<evidence type="ECO:0000256" key="2">
    <source>
        <dbReference type="ARBA" id="ARBA00007783"/>
    </source>
</evidence>
<evidence type="ECO:0000313" key="11">
    <source>
        <dbReference type="EMBL" id="GGZ53463.1"/>
    </source>
</evidence>
<dbReference type="RefSeq" id="WP_051191237.1">
    <property type="nucleotide sequence ID" value="NZ_BMWY01000003.1"/>
</dbReference>
<sequence length="285" mass="32282">MKHLKPLEKVYQKEQGLSFLRLIIDSLQDIYRSRFLSRQLAERDIKAQYRQSILGIFWAFVTPLATAFVWIFLRSSGTVELTDTGIPYPLFAFTGTLLWSIIIESVNSPITSTNSSKSILSKINFPKEALIVSGVYKVLFNSLFKFLLLLVFVFYFGVGFHPSLLLFPLGILVMVFVGNTIGLLITPIGMLYTDVAKAIKFGFQFLMYITPVVYAVSEKDGLMKTVMEWNPFTPLILTARSLAVGTSPEYLTYFWVVLACCVPLFLLGLVFYRISIPIFVERLSA</sequence>